<dbReference type="EMBL" id="WJXB01000002">
    <property type="protein sequence ID" value="MRN52942.1"/>
    <property type="molecule type" value="Genomic_DNA"/>
</dbReference>
<evidence type="ECO:0000259" key="1">
    <source>
        <dbReference type="Pfam" id="PF02129"/>
    </source>
</evidence>
<reference evidence="2 3" key="1">
    <citation type="submission" date="2019-11" db="EMBL/GenBank/DDBJ databases">
        <title>Paenibacillus monticola sp. nov., a novel PGPR strain isolated from mountain sample in China.</title>
        <authorList>
            <person name="Zhao Q."/>
            <person name="Li H.-P."/>
            <person name="Zhang J.-L."/>
        </authorList>
    </citation>
    <scope>NUCLEOTIDE SEQUENCE [LARGE SCALE GENOMIC DNA]</scope>
    <source>
        <strain evidence="2 3">LC-T2</strain>
    </source>
</reference>
<keyword evidence="3" id="KW-1185">Reference proteome</keyword>
<feature type="domain" description="Xaa-Pro dipeptidyl-peptidase-like" evidence="1">
    <location>
        <begin position="78"/>
        <end position="221"/>
    </location>
</feature>
<dbReference type="Proteomes" id="UP000463051">
    <property type="component" value="Unassembled WGS sequence"/>
</dbReference>
<dbReference type="PANTHER" id="PTHR43265">
    <property type="entry name" value="ESTERASE ESTD"/>
    <property type="match status" value="1"/>
</dbReference>
<dbReference type="InterPro" id="IPR029058">
    <property type="entry name" value="AB_hydrolase_fold"/>
</dbReference>
<name>A0A7X2L0P9_9BACL</name>
<comment type="caution">
    <text evidence="2">The sequence shown here is derived from an EMBL/GenBank/DDBJ whole genome shotgun (WGS) entry which is preliminary data.</text>
</comment>
<dbReference type="SUPFAM" id="SSF53474">
    <property type="entry name" value="alpha/beta-Hydrolases"/>
    <property type="match status" value="1"/>
</dbReference>
<dbReference type="InterPro" id="IPR000383">
    <property type="entry name" value="Xaa-Pro-like_dom"/>
</dbReference>
<evidence type="ECO:0000313" key="3">
    <source>
        <dbReference type="Proteomes" id="UP000463051"/>
    </source>
</evidence>
<dbReference type="GO" id="GO:0052689">
    <property type="term" value="F:carboxylic ester hydrolase activity"/>
    <property type="evidence" value="ECO:0007669"/>
    <property type="project" value="TreeGrafter"/>
</dbReference>
<organism evidence="2 3">
    <name type="scientific">Paenibacillus monticola</name>
    <dbReference type="NCBI Taxonomy" id="2666075"/>
    <lineage>
        <taxon>Bacteria</taxon>
        <taxon>Bacillati</taxon>
        <taxon>Bacillota</taxon>
        <taxon>Bacilli</taxon>
        <taxon>Bacillales</taxon>
        <taxon>Paenibacillaceae</taxon>
        <taxon>Paenibacillus</taxon>
    </lineage>
</organism>
<dbReference type="Pfam" id="PF02129">
    <property type="entry name" value="Peptidase_S15"/>
    <property type="match status" value="1"/>
</dbReference>
<dbReference type="Gene3D" id="3.40.50.1820">
    <property type="entry name" value="alpha/beta hydrolase"/>
    <property type="match status" value="1"/>
</dbReference>
<keyword evidence="2" id="KW-0378">Hydrolase</keyword>
<protein>
    <submittedName>
        <fullName evidence="2">Alpha/beta hydrolase</fullName>
    </submittedName>
</protein>
<evidence type="ECO:0000313" key="2">
    <source>
        <dbReference type="EMBL" id="MRN52942.1"/>
    </source>
</evidence>
<dbReference type="AlphaFoldDB" id="A0A7X2L0P9"/>
<accession>A0A7X2L0P9</accession>
<gene>
    <name evidence="2" type="ORF">GJB61_08010</name>
</gene>
<dbReference type="PANTHER" id="PTHR43265:SF1">
    <property type="entry name" value="ESTERASE ESTD"/>
    <property type="match status" value="1"/>
</dbReference>
<dbReference type="InterPro" id="IPR053145">
    <property type="entry name" value="AB_hydrolase_Est10"/>
</dbReference>
<sequence>MKRYIKLSLGLVAGLLIALVLFVLNQNSYKMIEKKIEFETPQGLLTGTLALPKNYSANIGLVVFIHGDGPTNDTYDGGYKPLWEKFASVGYASLSLNKPGIHGSSGNWLEQSMEDRAQEAIHAIDWAKSLPMIDDKRIGLWGASQAGWVIPKIVREEHNISFSILVSPAINWIAQGKYNTKAQMEQDGYSAQEIMEKETYNEQVLHLIQEQASYSTYLKFAQQNDLISKERWEFIAKNVQSDATEELAYFASPVHLVLGGQDINVDVLDTERVYRHKISSSLLSVSNLPNADHSMLKKALAKSELRTYLTAIFFPRKLFDDQYLNDLTQFVSQVQPTK</sequence>
<dbReference type="RefSeq" id="WP_154117933.1">
    <property type="nucleotide sequence ID" value="NZ_WJXB01000002.1"/>
</dbReference>
<proteinExistence type="predicted"/>